<name>A0A4Q7ACX3_9GAMM</name>
<dbReference type="Proteomes" id="UP000293863">
    <property type="component" value="Unassembled WGS sequence"/>
</dbReference>
<proteinExistence type="inferred from homology"/>
<keyword evidence="7" id="KW-0560">Oxidoreductase</keyword>
<sequence length="323" mass="36883">MSEIIEIARIKMQNPFTNAVHGQVKWSPTKSLWVFSHLAIALVGGFLTFSLEAVLVFLFTTAFTLCFGHSLGMHRKLIHHSYQCPKWLEYFLVHLGVIVGLAGPFGMVHTHDLRDWAQRQKDCHSYLRHGEHILKDGWWQLHCDLKLEHPPVFTPESRLKNDAVYRFMEKTWMLQQLPLALLLFACGGIAWVVWGIFARIVILVMGHWLVGYFAHNHGEMDHEVVDAAVQGHNVKWASYITMGESWHNNHHAFPESAILGIYDNQPDPGWWALNAMKNVGLVWDIVLPADLPHRKNLKALTYRAVEGTGSKAPFRCPVTGLFN</sequence>
<keyword evidence="8" id="KW-0408">Iron</keyword>
<evidence type="ECO:0000256" key="7">
    <source>
        <dbReference type="ARBA" id="ARBA00023002"/>
    </source>
</evidence>
<gene>
    <name evidence="14" type="ORF">EXU28_15905</name>
</gene>
<keyword evidence="11" id="KW-0275">Fatty acid biosynthesis</keyword>
<keyword evidence="6 12" id="KW-1133">Transmembrane helix</keyword>
<protein>
    <submittedName>
        <fullName evidence="14">Acyl-CoA desaturase</fullName>
    </submittedName>
</protein>
<evidence type="ECO:0000256" key="3">
    <source>
        <dbReference type="ARBA" id="ARBA00022516"/>
    </source>
</evidence>
<evidence type="ECO:0000256" key="6">
    <source>
        <dbReference type="ARBA" id="ARBA00022989"/>
    </source>
</evidence>
<evidence type="ECO:0000256" key="2">
    <source>
        <dbReference type="ARBA" id="ARBA00008749"/>
    </source>
</evidence>
<evidence type="ECO:0000256" key="4">
    <source>
        <dbReference type="ARBA" id="ARBA00022692"/>
    </source>
</evidence>
<evidence type="ECO:0000256" key="8">
    <source>
        <dbReference type="ARBA" id="ARBA00023004"/>
    </source>
</evidence>
<keyword evidence="9" id="KW-0443">Lipid metabolism</keyword>
<organism evidence="14 15">
    <name type="scientific">Acinetobacter wuhouensis</name>
    <dbReference type="NCBI Taxonomy" id="1879050"/>
    <lineage>
        <taxon>Bacteria</taxon>
        <taxon>Pseudomonadati</taxon>
        <taxon>Pseudomonadota</taxon>
        <taxon>Gammaproteobacteria</taxon>
        <taxon>Moraxellales</taxon>
        <taxon>Moraxellaceae</taxon>
        <taxon>Acinetobacter</taxon>
    </lineage>
</organism>
<evidence type="ECO:0000256" key="1">
    <source>
        <dbReference type="ARBA" id="ARBA00004141"/>
    </source>
</evidence>
<dbReference type="PANTHER" id="PTHR11351">
    <property type="entry name" value="ACYL-COA DESATURASE"/>
    <property type="match status" value="1"/>
</dbReference>
<evidence type="ECO:0000256" key="9">
    <source>
        <dbReference type="ARBA" id="ARBA00023098"/>
    </source>
</evidence>
<feature type="transmembrane region" description="Helical" evidence="12">
    <location>
        <begin position="177"/>
        <end position="210"/>
    </location>
</feature>
<evidence type="ECO:0000313" key="14">
    <source>
        <dbReference type="EMBL" id="RZG44060.1"/>
    </source>
</evidence>
<dbReference type="GO" id="GO:0006633">
    <property type="term" value="P:fatty acid biosynthetic process"/>
    <property type="evidence" value="ECO:0007669"/>
    <property type="project" value="UniProtKB-KW"/>
</dbReference>
<keyword evidence="15" id="KW-1185">Reference proteome</keyword>
<comment type="caution">
    <text evidence="14">The sequence shown here is derived from an EMBL/GenBank/DDBJ whole genome shotgun (WGS) entry which is preliminary data.</text>
</comment>
<dbReference type="AlphaFoldDB" id="A0A4Q7ACX3"/>
<keyword evidence="10 12" id="KW-0472">Membrane</keyword>
<keyword evidence="3" id="KW-0444">Lipid biosynthesis</keyword>
<dbReference type="GO" id="GO:0016020">
    <property type="term" value="C:membrane"/>
    <property type="evidence" value="ECO:0007669"/>
    <property type="project" value="UniProtKB-SubCell"/>
</dbReference>
<feature type="transmembrane region" description="Helical" evidence="12">
    <location>
        <begin position="87"/>
        <end position="107"/>
    </location>
</feature>
<evidence type="ECO:0000313" key="15">
    <source>
        <dbReference type="Proteomes" id="UP000293863"/>
    </source>
</evidence>
<keyword evidence="4 12" id="KW-0812">Transmembrane</keyword>
<feature type="transmembrane region" description="Helical" evidence="12">
    <location>
        <begin position="34"/>
        <end position="67"/>
    </location>
</feature>
<feature type="domain" description="Fatty acid desaturase" evidence="13">
    <location>
        <begin position="55"/>
        <end position="254"/>
    </location>
</feature>
<evidence type="ECO:0000256" key="11">
    <source>
        <dbReference type="ARBA" id="ARBA00023160"/>
    </source>
</evidence>
<dbReference type="EMBL" id="SGSQ01000027">
    <property type="protein sequence ID" value="RZG44060.1"/>
    <property type="molecule type" value="Genomic_DNA"/>
</dbReference>
<evidence type="ECO:0000256" key="12">
    <source>
        <dbReference type="SAM" id="Phobius"/>
    </source>
</evidence>
<dbReference type="InterPro" id="IPR005804">
    <property type="entry name" value="FA_desaturase_dom"/>
</dbReference>
<keyword evidence="5" id="KW-0276">Fatty acid metabolism</keyword>
<dbReference type="RefSeq" id="WP_130168850.1">
    <property type="nucleotide sequence ID" value="NZ_SGSQ01000027.1"/>
</dbReference>
<evidence type="ECO:0000256" key="5">
    <source>
        <dbReference type="ARBA" id="ARBA00022832"/>
    </source>
</evidence>
<evidence type="ECO:0000259" key="13">
    <source>
        <dbReference type="Pfam" id="PF00487"/>
    </source>
</evidence>
<dbReference type="GO" id="GO:0016717">
    <property type="term" value="F:oxidoreductase activity, acting on paired donors, with oxidation of a pair of donors resulting in the reduction of molecular oxygen to two molecules of water"/>
    <property type="evidence" value="ECO:0007669"/>
    <property type="project" value="InterPro"/>
</dbReference>
<comment type="similarity">
    <text evidence="2">Belongs to the fatty acid desaturase type 2 family.</text>
</comment>
<comment type="subcellular location">
    <subcellularLocation>
        <location evidence="1">Membrane</location>
        <topology evidence="1">Multi-pass membrane protein</topology>
    </subcellularLocation>
</comment>
<reference evidence="14 15" key="1">
    <citation type="submission" date="2019-02" db="EMBL/GenBank/DDBJ databases">
        <title>The Batch Genome Submission of Acinetobacter spp. strains.</title>
        <authorList>
            <person name="Qin J."/>
            <person name="Hu Y."/>
            <person name="Ye H."/>
            <person name="Wei L."/>
            <person name="Feng Y."/>
            <person name="Zong Z."/>
        </authorList>
    </citation>
    <scope>NUCLEOTIDE SEQUENCE [LARGE SCALE GENOMIC DNA]</scope>
    <source>
        <strain evidence="14 15">WCHAW060049</strain>
    </source>
</reference>
<dbReference type="CDD" id="cd03505">
    <property type="entry name" value="Delta9-FADS-like"/>
    <property type="match status" value="1"/>
</dbReference>
<evidence type="ECO:0000256" key="10">
    <source>
        <dbReference type="ARBA" id="ARBA00023136"/>
    </source>
</evidence>
<dbReference type="Pfam" id="PF00487">
    <property type="entry name" value="FA_desaturase"/>
    <property type="match status" value="1"/>
</dbReference>
<dbReference type="InterPro" id="IPR015876">
    <property type="entry name" value="Acyl-CoA_DS"/>
</dbReference>
<dbReference type="PANTHER" id="PTHR11351:SF31">
    <property type="entry name" value="DESATURASE 1, ISOFORM A-RELATED"/>
    <property type="match status" value="1"/>
</dbReference>
<accession>A0A4Q7ACX3</accession>